<evidence type="ECO:0000256" key="6">
    <source>
        <dbReference type="ARBA" id="ARBA00023065"/>
    </source>
</evidence>
<name>A0ABR1I2V8_9HYPO</name>
<evidence type="ECO:0000256" key="5">
    <source>
        <dbReference type="ARBA" id="ARBA00022989"/>
    </source>
</evidence>
<dbReference type="InterPro" id="IPR004713">
    <property type="entry name" value="CaH_exchang"/>
</dbReference>
<dbReference type="InterPro" id="IPR004837">
    <property type="entry name" value="NaCa_Exmemb"/>
</dbReference>
<feature type="transmembrane region" description="Helical" evidence="8">
    <location>
        <begin position="54"/>
        <end position="81"/>
    </location>
</feature>
<evidence type="ECO:0000256" key="4">
    <source>
        <dbReference type="ARBA" id="ARBA00022692"/>
    </source>
</evidence>
<evidence type="ECO:0000256" key="7">
    <source>
        <dbReference type="ARBA" id="ARBA00023136"/>
    </source>
</evidence>
<keyword evidence="4 8" id="KW-0812">Transmembrane</keyword>
<dbReference type="Proteomes" id="UP001498421">
    <property type="component" value="Unassembled WGS sequence"/>
</dbReference>
<evidence type="ECO:0000256" key="8">
    <source>
        <dbReference type="SAM" id="Phobius"/>
    </source>
</evidence>
<proteinExistence type="inferred from homology"/>
<dbReference type="Gene3D" id="1.20.1420.30">
    <property type="entry name" value="NCX, central ion-binding region"/>
    <property type="match status" value="1"/>
</dbReference>
<feature type="transmembrane region" description="Helical" evidence="8">
    <location>
        <begin position="25"/>
        <end position="47"/>
    </location>
</feature>
<comment type="subcellular location">
    <subcellularLocation>
        <location evidence="1">Endomembrane system</location>
        <topology evidence="1">Multi-pass membrane protein</topology>
    </subcellularLocation>
</comment>
<sequence>MSMCAEFLVSTIDDVTHQGGLSESVIGLIILPVVGNIAEYVTVVTVAARNKLDLAIAVAVGSAIQIALCVTPLTVLAGWALQRKLELTFNFFETTTLVGTVLLVILLVLNDGSTSPRTSGLKGALMCACYGIIGLGAYLSPSTKE</sequence>
<evidence type="ECO:0000259" key="9">
    <source>
        <dbReference type="Pfam" id="PF01699"/>
    </source>
</evidence>
<keyword evidence="7 8" id="KW-0472">Membrane</keyword>
<keyword evidence="3" id="KW-0813">Transport</keyword>
<accession>A0ABR1I2V8</accession>
<evidence type="ECO:0000256" key="3">
    <source>
        <dbReference type="ARBA" id="ARBA00022448"/>
    </source>
</evidence>
<dbReference type="InterPro" id="IPR044880">
    <property type="entry name" value="NCX_ion-bd_dom_sf"/>
</dbReference>
<dbReference type="EMBL" id="JAZAVK010000056">
    <property type="protein sequence ID" value="KAK7427232.1"/>
    <property type="molecule type" value="Genomic_DNA"/>
</dbReference>
<dbReference type="Pfam" id="PF01699">
    <property type="entry name" value="Na_Ca_ex"/>
    <property type="match status" value="1"/>
</dbReference>
<gene>
    <name evidence="10" type="ORF">QQZ08_006345</name>
</gene>
<organism evidence="10 11">
    <name type="scientific">Neonectria magnoliae</name>
    <dbReference type="NCBI Taxonomy" id="2732573"/>
    <lineage>
        <taxon>Eukaryota</taxon>
        <taxon>Fungi</taxon>
        <taxon>Dikarya</taxon>
        <taxon>Ascomycota</taxon>
        <taxon>Pezizomycotina</taxon>
        <taxon>Sordariomycetes</taxon>
        <taxon>Hypocreomycetidae</taxon>
        <taxon>Hypocreales</taxon>
        <taxon>Nectriaceae</taxon>
        <taxon>Neonectria</taxon>
    </lineage>
</organism>
<reference evidence="10 11" key="1">
    <citation type="journal article" date="2025" name="Microbiol. Resour. Announc.">
        <title>Draft genome sequences for Neonectria magnoliae and Neonectria punicea, canker pathogens of Liriodendron tulipifera and Acer saccharum in West Virginia.</title>
        <authorList>
            <person name="Petronek H.M."/>
            <person name="Kasson M.T."/>
            <person name="Metheny A.M."/>
            <person name="Stauder C.M."/>
            <person name="Lovett B."/>
            <person name="Lynch S.C."/>
            <person name="Garnas J.R."/>
            <person name="Kasson L.R."/>
            <person name="Stajich J.E."/>
        </authorList>
    </citation>
    <scope>NUCLEOTIDE SEQUENCE [LARGE SCALE GENOMIC DNA]</scope>
    <source>
        <strain evidence="10 11">NRRL 64651</strain>
    </source>
</reference>
<evidence type="ECO:0000256" key="2">
    <source>
        <dbReference type="ARBA" id="ARBA00008170"/>
    </source>
</evidence>
<evidence type="ECO:0000313" key="10">
    <source>
        <dbReference type="EMBL" id="KAK7427232.1"/>
    </source>
</evidence>
<keyword evidence="11" id="KW-1185">Reference proteome</keyword>
<keyword evidence="5 8" id="KW-1133">Transmembrane helix</keyword>
<evidence type="ECO:0000256" key="1">
    <source>
        <dbReference type="ARBA" id="ARBA00004127"/>
    </source>
</evidence>
<dbReference type="PANTHER" id="PTHR31503">
    <property type="entry name" value="VACUOLAR CALCIUM ION TRANSPORTER"/>
    <property type="match status" value="1"/>
</dbReference>
<feature type="domain" description="Sodium/calcium exchanger membrane region" evidence="9">
    <location>
        <begin position="2"/>
        <end position="133"/>
    </location>
</feature>
<protein>
    <recommendedName>
        <fullName evidence="9">Sodium/calcium exchanger membrane region domain-containing protein</fullName>
    </recommendedName>
</protein>
<dbReference type="PANTHER" id="PTHR31503:SF18">
    <property type="entry name" value="CA(2+)_H(+) EXCHANGER, PUTATIVE (EUROFUNG)-RELATED"/>
    <property type="match status" value="1"/>
</dbReference>
<comment type="caution">
    <text evidence="10">The sequence shown here is derived from an EMBL/GenBank/DDBJ whole genome shotgun (WGS) entry which is preliminary data.</text>
</comment>
<keyword evidence="6" id="KW-0406">Ion transport</keyword>
<feature type="transmembrane region" description="Helical" evidence="8">
    <location>
        <begin position="121"/>
        <end position="139"/>
    </location>
</feature>
<feature type="transmembrane region" description="Helical" evidence="8">
    <location>
        <begin position="87"/>
        <end position="109"/>
    </location>
</feature>
<evidence type="ECO:0000313" key="11">
    <source>
        <dbReference type="Proteomes" id="UP001498421"/>
    </source>
</evidence>
<comment type="similarity">
    <text evidence="2">Belongs to the Ca(2+):cation antiporter (CaCA) (TC 2.A.19) family.</text>
</comment>